<dbReference type="EMBL" id="OW150024">
    <property type="protein sequence ID" value="CAH2030532.1"/>
    <property type="molecule type" value="Genomic_DNA"/>
</dbReference>
<protein>
    <recommendedName>
        <fullName evidence="4">DUF481 domain-containing protein</fullName>
    </recommendedName>
</protein>
<evidence type="ECO:0000256" key="1">
    <source>
        <dbReference type="SAM" id="SignalP"/>
    </source>
</evidence>
<dbReference type="InterPro" id="IPR007433">
    <property type="entry name" value="DUF481"/>
</dbReference>
<gene>
    <name evidence="2" type="ORF">GEAMG1_0719</name>
</gene>
<name>A0ABN8HF53_9BACT</name>
<evidence type="ECO:0000313" key="2">
    <source>
        <dbReference type="EMBL" id="CAH2030532.1"/>
    </source>
</evidence>
<accession>A0ABN8HF53</accession>
<keyword evidence="1" id="KW-0732">Signal</keyword>
<evidence type="ECO:0000313" key="3">
    <source>
        <dbReference type="Proteomes" id="UP001295463"/>
    </source>
</evidence>
<keyword evidence="3" id="KW-1185">Reference proteome</keyword>
<feature type="signal peptide" evidence="1">
    <location>
        <begin position="1"/>
        <end position="24"/>
    </location>
</feature>
<feature type="chain" id="PRO_5046100449" description="DUF481 domain-containing protein" evidence="1">
    <location>
        <begin position="25"/>
        <end position="337"/>
    </location>
</feature>
<evidence type="ECO:0008006" key="4">
    <source>
        <dbReference type="Google" id="ProtNLM"/>
    </source>
</evidence>
<dbReference type="RefSeq" id="WP_305731465.1">
    <property type="nucleotide sequence ID" value="NZ_OW150024.1"/>
</dbReference>
<proteinExistence type="predicted"/>
<organism evidence="2 3">
    <name type="scientific">Trichlorobacter ammonificans</name>
    <dbReference type="NCBI Taxonomy" id="2916410"/>
    <lineage>
        <taxon>Bacteria</taxon>
        <taxon>Pseudomonadati</taxon>
        <taxon>Thermodesulfobacteriota</taxon>
        <taxon>Desulfuromonadia</taxon>
        <taxon>Geobacterales</taxon>
        <taxon>Geobacteraceae</taxon>
        <taxon>Trichlorobacter</taxon>
    </lineage>
</organism>
<reference evidence="2 3" key="1">
    <citation type="submission" date="2022-03" db="EMBL/GenBank/DDBJ databases">
        <authorList>
            <person name="Koch H."/>
        </authorList>
    </citation>
    <scope>NUCLEOTIDE SEQUENCE [LARGE SCALE GENOMIC DNA]</scope>
    <source>
        <strain evidence="2 3">G1</strain>
    </source>
</reference>
<sequence length="337" mass="37071">MRQSCVLWCAMLLSLVLTVATATADEVRMKNGDRLTGTIVRLEGSLLYLRAPYAHDTLAISWEAVDCLVSGNSLPVAVGDNRFVIGTISCPESGIALIEESPSSPPVPTPLTQVRAINPSTYSGLFSLGGSFNSGNTNANAVSASARFKVKKQRHRFTVDGRYNYGETNGRTAISNSSASFKYDLFTGEKLYGYAQSLTEHDRFADLNLRTTEGLGVGYQLFESKQFSLFVEGGASYLLEDFSGSEDRQDATGRWSLGIDWEVVPGRLTFFHRQEGFYSIIAGSTVLHAEQGLRIPLFENLYANFEADYRFNSAPAAGTRKSDLNLILGITYQYAYW</sequence>
<dbReference type="Proteomes" id="UP001295463">
    <property type="component" value="Chromosome"/>
</dbReference>
<dbReference type="Pfam" id="PF04338">
    <property type="entry name" value="DUF481"/>
    <property type="match status" value="1"/>
</dbReference>